<dbReference type="InterPro" id="IPR055768">
    <property type="entry name" value="DUF7344"/>
</dbReference>
<dbReference type="Proteomes" id="UP001596547">
    <property type="component" value="Unassembled WGS sequence"/>
</dbReference>
<feature type="domain" description="DUF7344" evidence="1">
    <location>
        <begin position="30"/>
        <end position="100"/>
    </location>
</feature>
<evidence type="ECO:0000259" key="1">
    <source>
        <dbReference type="Pfam" id="PF24035"/>
    </source>
</evidence>
<evidence type="ECO:0000313" key="2">
    <source>
        <dbReference type="EMBL" id="MFC7316011.1"/>
    </source>
</evidence>
<gene>
    <name evidence="2" type="ORF">ACFQPE_04275</name>
</gene>
<proteinExistence type="predicted"/>
<comment type="caution">
    <text evidence="2">The sequence shown here is derived from an EMBL/GenBank/DDBJ whole genome shotgun (WGS) entry which is preliminary data.</text>
</comment>
<dbReference type="AlphaFoldDB" id="A0ABD6A6Q1"/>
<dbReference type="EMBL" id="JBHTBF010000001">
    <property type="protein sequence ID" value="MFC7316011.1"/>
    <property type="molecule type" value="Genomic_DNA"/>
</dbReference>
<reference evidence="2 3" key="1">
    <citation type="journal article" date="2019" name="Int. J. Syst. Evol. Microbiol.">
        <title>The Global Catalogue of Microorganisms (GCM) 10K type strain sequencing project: providing services to taxonomists for standard genome sequencing and annotation.</title>
        <authorList>
            <consortium name="The Broad Institute Genomics Platform"/>
            <consortium name="The Broad Institute Genome Sequencing Center for Infectious Disease"/>
            <person name="Wu L."/>
            <person name="Ma J."/>
        </authorList>
    </citation>
    <scope>NUCLEOTIDE SEQUENCE [LARGE SCALE GENOMIC DNA]</scope>
    <source>
        <strain evidence="2 3">PSR21</strain>
    </source>
</reference>
<dbReference type="GeneID" id="79314990"/>
<dbReference type="InterPro" id="IPR036388">
    <property type="entry name" value="WH-like_DNA-bd_sf"/>
</dbReference>
<name>A0ABD6A6Q1_9EURY</name>
<dbReference type="SUPFAM" id="SSF46785">
    <property type="entry name" value="Winged helix' DNA-binding domain"/>
    <property type="match status" value="1"/>
</dbReference>
<keyword evidence="3" id="KW-1185">Reference proteome</keyword>
<evidence type="ECO:0000313" key="3">
    <source>
        <dbReference type="Proteomes" id="UP001596547"/>
    </source>
</evidence>
<dbReference type="Gene3D" id="1.10.10.10">
    <property type="entry name" value="Winged helix-like DNA-binding domain superfamily/Winged helix DNA-binding domain"/>
    <property type="match status" value="1"/>
</dbReference>
<dbReference type="Pfam" id="PF24035">
    <property type="entry name" value="DUF7344"/>
    <property type="match status" value="1"/>
</dbReference>
<sequence length="122" mass="13563">MSKGDIELESNGLPLEEVGSVSESLDRTLRLLAHHRRRAILELLIEVDDGGITFSRLVRAIARSEGEDDSESIRIDLHHCHLPRLADAGVVEYDHRSGAIRYRSADDIEAVLASLRGRPSLQ</sequence>
<organism evidence="2 3">
    <name type="scientific">Halomarina halobia</name>
    <dbReference type="NCBI Taxonomy" id="3033386"/>
    <lineage>
        <taxon>Archaea</taxon>
        <taxon>Methanobacteriati</taxon>
        <taxon>Methanobacteriota</taxon>
        <taxon>Stenosarchaea group</taxon>
        <taxon>Halobacteria</taxon>
        <taxon>Halobacteriales</taxon>
        <taxon>Natronomonadaceae</taxon>
        <taxon>Halomarina</taxon>
    </lineage>
</organism>
<protein>
    <submittedName>
        <fullName evidence="2">ArsR family transcriptional regulator</fullName>
    </submittedName>
</protein>
<dbReference type="InterPro" id="IPR036390">
    <property type="entry name" value="WH_DNA-bd_sf"/>
</dbReference>
<accession>A0ABD6A6Q1</accession>
<dbReference type="RefSeq" id="WP_276305410.1">
    <property type="nucleotide sequence ID" value="NZ_CP119992.1"/>
</dbReference>